<evidence type="ECO:0000256" key="2">
    <source>
        <dbReference type="ARBA" id="ARBA00022801"/>
    </source>
</evidence>
<sequence>MRSQSLGLAALSALAFFLTSTASAKSRTRNQRLADLKYKDFNYPPRVSAHRVKDNQVDLGYEVHEGKLENDKFLSFRNIPYAEPPTEEKGGRWGEPVCPQSVSHEVNTGAVDHKCPQTQYLNLRYAQAIGVTSTSPAAPQRKWVGWVPVAEAFLKDFANTTKLLPAKWKNEIDSPDYNQTMPAPVPGVHEDCLTLDVMVPKAVWENRNKSDATPAAVIVWIYGGGFIFGWKDQYGSPEGFFDAAEANDPEDGNVIYVAMNYRLGAWGWLGGPRFKSEGGIPNLGLLDQNFAMKWVQRYIESFGGDPGQVTVMGQSAGASSILHHITAGAGSEEYAPNFQRAILQSAGFFPQPNASHDDYIYSEVLRLTGAESLAELKQLNTTILQAANAKMTYDSPYGIFNFGPTVDLDYVPDLPSKLLADPEKRHKGIGLLLGHTAYDGLLFTPPWVRTPEHLRTHAKKLYPGIPQTALAYTDAHYPIKQFQDRFPWLPIVAQRKIVNVSDFLDDIAIQCNSYYLTEAALEDQQAPVYRYVFNTLPAVHGYDTAYTYYPSPSPFGTADPTLAKFSQAAIVNFVRSGMPFPSSSSSSSSSSSAAAAVWPAYTRTHRRVMNFGAPGQAAQDFSHSVGPDVLDREKCAFWQAAPYWPVGEERFVKQENGGDGGRYAGYFKEGLKN</sequence>
<dbReference type="InterPro" id="IPR029058">
    <property type="entry name" value="AB_hydrolase_fold"/>
</dbReference>
<feature type="signal peptide" evidence="3">
    <location>
        <begin position="1"/>
        <end position="24"/>
    </location>
</feature>
<evidence type="ECO:0000313" key="5">
    <source>
        <dbReference type="EMBL" id="EKD17690.1"/>
    </source>
</evidence>
<evidence type="ECO:0000259" key="4">
    <source>
        <dbReference type="Pfam" id="PF00135"/>
    </source>
</evidence>
<keyword evidence="2 3" id="KW-0378">Hydrolase</keyword>
<dbReference type="GO" id="GO:0016787">
    <property type="term" value="F:hydrolase activity"/>
    <property type="evidence" value="ECO:0007669"/>
    <property type="project" value="UniProtKB-KW"/>
</dbReference>
<feature type="domain" description="Carboxylesterase type B" evidence="4">
    <location>
        <begin position="70"/>
        <end position="617"/>
    </location>
</feature>
<proteinExistence type="inferred from homology"/>
<dbReference type="Gene3D" id="3.40.50.1820">
    <property type="entry name" value="alpha/beta hydrolase"/>
    <property type="match status" value="1"/>
</dbReference>
<gene>
    <name evidence="5" type="ORF">MBM_04059</name>
</gene>
<name>K1WJ82_MARBU</name>
<dbReference type="ESTHER" id="marbu-k1wj82">
    <property type="family name" value="Fungal_carboxylesterase_lipase"/>
</dbReference>
<evidence type="ECO:0000313" key="6">
    <source>
        <dbReference type="Proteomes" id="UP000006753"/>
    </source>
</evidence>
<feature type="chain" id="PRO_5009737068" description="Carboxylic ester hydrolase" evidence="3">
    <location>
        <begin position="25"/>
        <end position="673"/>
    </location>
</feature>
<keyword evidence="3" id="KW-0732">Signal</keyword>
<dbReference type="PROSITE" id="PS00122">
    <property type="entry name" value="CARBOXYLESTERASE_B_1"/>
    <property type="match status" value="1"/>
</dbReference>
<dbReference type="Pfam" id="PF00135">
    <property type="entry name" value="COesterase"/>
    <property type="match status" value="1"/>
</dbReference>
<dbReference type="eggNOG" id="KOG4389">
    <property type="taxonomic scope" value="Eukaryota"/>
</dbReference>
<keyword evidence="6" id="KW-1185">Reference proteome</keyword>
<dbReference type="OMA" id="AYTRTHR"/>
<organism evidence="5 6">
    <name type="scientific">Marssonina brunnea f. sp. multigermtubi (strain MB_m1)</name>
    <name type="common">Marssonina leaf spot fungus</name>
    <dbReference type="NCBI Taxonomy" id="1072389"/>
    <lineage>
        <taxon>Eukaryota</taxon>
        <taxon>Fungi</taxon>
        <taxon>Dikarya</taxon>
        <taxon>Ascomycota</taxon>
        <taxon>Pezizomycotina</taxon>
        <taxon>Leotiomycetes</taxon>
        <taxon>Helotiales</taxon>
        <taxon>Drepanopezizaceae</taxon>
        <taxon>Drepanopeziza</taxon>
    </lineage>
</organism>
<dbReference type="SUPFAM" id="SSF53474">
    <property type="entry name" value="alpha/beta-Hydrolases"/>
    <property type="match status" value="1"/>
</dbReference>
<accession>K1WJ82</accession>
<reference evidence="5 6" key="1">
    <citation type="journal article" date="2012" name="BMC Genomics">
        <title>Sequencing the genome of Marssonina brunnea reveals fungus-poplar co-evolution.</title>
        <authorList>
            <person name="Zhu S."/>
            <person name="Cao Y.-Z."/>
            <person name="Jiang C."/>
            <person name="Tan B.-Y."/>
            <person name="Wang Z."/>
            <person name="Feng S."/>
            <person name="Zhang L."/>
            <person name="Su X.-H."/>
            <person name="Brejova B."/>
            <person name="Vinar T."/>
            <person name="Xu M."/>
            <person name="Wang M.-X."/>
            <person name="Zhang S.-G."/>
            <person name="Huang M.-R."/>
            <person name="Wu R."/>
            <person name="Zhou Y."/>
        </authorList>
    </citation>
    <scope>NUCLEOTIDE SEQUENCE [LARGE SCALE GENOMIC DNA]</scope>
    <source>
        <strain evidence="5 6">MB_m1</strain>
    </source>
</reference>
<dbReference type="PANTHER" id="PTHR11559">
    <property type="entry name" value="CARBOXYLESTERASE"/>
    <property type="match status" value="1"/>
</dbReference>
<comment type="similarity">
    <text evidence="1 3">Belongs to the type-B carboxylesterase/lipase family.</text>
</comment>
<dbReference type="AlphaFoldDB" id="K1WJ82"/>
<dbReference type="Proteomes" id="UP000006753">
    <property type="component" value="Unassembled WGS sequence"/>
</dbReference>
<protein>
    <recommendedName>
        <fullName evidence="3">Carboxylic ester hydrolase</fullName>
        <ecNumber evidence="3">3.1.1.-</ecNumber>
    </recommendedName>
</protein>
<dbReference type="HOGENOM" id="CLU_006586_10_5_1"/>
<dbReference type="KEGG" id="mbe:MBM_04059"/>
<dbReference type="EMBL" id="JH921435">
    <property type="protein sequence ID" value="EKD17690.1"/>
    <property type="molecule type" value="Genomic_DNA"/>
</dbReference>
<dbReference type="InterPro" id="IPR050309">
    <property type="entry name" value="Type-B_Carboxylest/Lipase"/>
</dbReference>
<dbReference type="InterPro" id="IPR002018">
    <property type="entry name" value="CarbesteraseB"/>
</dbReference>
<dbReference type="OrthoDB" id="408631at2759"/>
<evidence type="ECO:0000256" key="3">
    <source>
        <dbReference type="RuleBase" id="RU361235"/>
    </source>
</evidence>
<evidence type="ECO:0000256" key="1">
    <source>
        <dbReference type="ARBA" id="ARBA00005964"/>
    </source>
</evidence>
<dbReference type="InParanoid" id="K1WJ82"/>
<dbReference type="EC" id="3.1.1.-" evidence="3"/>
<dbReference type="InterPro" id="IPR019826">
    <property type="entry name" value="Carboxylesterase_B_AS"/>
</dbReference>